<evidence type="ECO:0000313" key="2">
    <source>
        <dbReference type="EMBL" id="MBI3014518.1"/>
    </source>
</evidence>
<sequence length="206" mass="23697">MWGKTNDKQFEDIFKNHIANTVGCAEELGKLFADLSTARERIQSIIEREHKGDDLTRQAHQLLDRTFITKIDKDDIVALINELDHVIDFMRAVAIRVQIYHITAARSEAASFTNIITQMTKNLQTLMPEILNPKLETVQKQVVQIKELEEEADLLLYRGLEHLFQGEPDAKTVIQWKDIFENLEIITDHCENVADAISSISRKEAR</sequence>
<dbReference type="InterPro" id="IPR018445">
    <property type="entry name" value="Put_Phosphate_transp_reg"/>
</dbReference>
<evidence type="ECO:0000256" key="1">
    <source>
        <dbReference type="ARBA" id="ARBA00008591"/>
    </source>
</evidence>
<evidence type="ECO:0000313" key="3">
    <source>
        <dbReference type="Proteomes" id="UP000741360"/>
    </source>
</evidence>
<dbReference type="Pfam" id="PF01865">
    <property type="entry name" value="PhoU_div"/>
    <property type="match status" value="1"/>
</dbReference>
<gene>
    <name evidence="2" type="ORF">HYY65_05530</name>
</gene>
<protein>
    <submittedName>
        <fullName evidence="2">DUF47 family protein</fullName>
    </submittedName>
</protein>
<reference evidence="2" key="1">
    <citation type="submission" date="2020-07" db="EMBL/GenBank/DDBJ databases">
        <title>Huge and variable diversity of episymbiotic CPR bacteria and DPANN archaea in groundwater ecosystems.</title>
        <authorList>
            <person name="He C.Y."/>
            <person name="Keren R."/>
            <person name="Whittaker M."/>
            <person name="Farag I.F."/>
            <person name="Doudna J."/>
            <person name="Cate J.H.D."/>
            <person name="Banfield J.F."/>
        </authorList>
    </citation>
    <scope>NUCLEOTIDE SEQUENCE</scope>
    <source>
        <strain evidence="2">NC_groundwater_717_Ag_S-0.2um_59_8</strain>
    </source>
</reference>
<dbReference type="AlphaFoldDB" id="A0A932GNQ0"/>
<proteinExistence type="inferred from homology"/>
<name>A0A932GNQ0_UNCTE</name>
<dbReference type="PANTHER" id="PTHR37298">
    <property type="entry name" value="UPF0111 PROTEIN YKAA"/>
    <property type="match status" value="1"/>
</dbReference>
<dbReference type="Gene3D" id="1.20.58.220">
    <property type="entry name" value="Phosphate transport system protein phou homolog 2, domain 2"/>
    <property type="match status" value="1"/>
</dbReference>
<accession>A0A932GNQ0</accession>
<dbReference type="EMBL" id="JACPSX010000100">
    <property type="protein sequence ID" value="MBI3014518.1"/>
    <property type="molecule type" value="Genomic_DNA"/>
</dbReference>
<comment type="caution">
    <text evidence="2">The sequence shown here is derived from an EMBL/GenBank/DDBJ whole genome shotgun (WGS) entry which is preliminary data.</text>
</comment>
<dbReference type="PANTHER" id="PTHR37298:SF1">
    <property type="entry name" value="UPF0111 PROTEIN YKAA"/>
    <property type="match status" value="1"/>
</dbReference>
<comment type="similarity">
    <text evidence="1">Belongs to the UPF0111 family.</text>
</comment>
<dbReference type="Proteomes" id="UP000741360">
    <property type="component" value="Unassembled WGS sequence"/>
</dbReference>
<dbReference type="SUPFAM" id="SSF109755">
    <property type="entry name" value="PhoU-like"/>
    <property type="match status" value="1"/>
</dbReference>
<dbReference type="InterPro" id="IPR052912">
    <property type="entry name" value="UPF0111_domain"/>
</dbReference>
<dbReference type="InterPro" id="IPR038078">
    <property type="entry name" value="PhoU-like_sf"/>
</dbReference>
<organism evidence="2 3">
    <name type="scientific">Tectimicrobiota bacterium</name>
    <dbReference type="NCBI Taxonomy" id="2528274"/>
    <lineage>
        <taxon>Bacteria</taxon>
        <taxon>Pseudomonadati</taxon>
        <taxon>Nitrospinota/Tectimicrobiota group</taxon>
        <taxon>Candidatus Tectimicrobiota</taxon>
    </lineage>
</organism>